<comment type="caution">
    <text evidence="4">The sequence shown here is derived from an EMBL/GenBank/DDBJ whole genome shotgun (WGS) entry which is preliminary data.</text>
</comment>
<dbReference type="Proteomes" id="UP000070133">
    <property type="component" value="Unassembled WGS sequence"/>
</dbReference>
<proteinExistence type="predicted"/>
<organism evidence="4 5">
    <name type="scientific">Pseudocercospora eumusae</name>
    <dbReference type="NCBI Taxonomy" id="321146"/>
    <lineage>
        <taxon>Eukaryota</taxon>
        <taxon>Fungi</taxon>
        <taxon>Dikarya</taxon>
        <taxon>Ascomycota</taxon>
        <taxon>Pezizomycotina</taxon>
        <taxon>Dothideomycetes</taxon>
        <taxon>Dothideomycetidae</taxon>
        <taxon>Mycosphaerellales</taxon>
        <taxon>Mycosphaerellaceae</taxon>
        <taxon>Pseudocercospora</taxon>
    </lineage>
</organism>
<accession>A0A139H4C7</accession>
<dbReference type="PANTHER" id="PTHR46310:SF7">
    <property type="entry name" value="AMIDASE 1"/>
    <property type="match status" value="1"/>
</dbReference>
<keyword evidence="1" id="KW-0732">Signal</keyword>
<evidence type="ECO:0000313" key="4">
    <source>
        <dbReference type="EMBL" id="KXS97317.1"/>
    </source>
</evidence>
<feature type="signal peptide" evidence="1">
    <location>
        <begin position="1"/>
        <end position="21"/>
    </location>
</feature>
<dbReference type="InterPro" id="IPR023631">
    <property type="entry name" value="Amidase_dom"/>
</dbReference>
<name>A0A139H4C7_9PEZI</name>
<dbReference type="Pfam" id="PF01425">
    <property type="entry name" value="Amidase"/>
    <property type="match status" value="1"/>
</dbReference>
<dbReference type="Gene3D" id="3.90.1300.10">
    <property type="entry name" value="Amidase signature (AS) domain"/>
    <property type="match status" value="1"/>
</dbReference>
<keyword evidence="5" id="KW-1185">Reference proteome</keyword>
<dbReference type="EMBL" id="LFZN01000146">
    <property type="protein sequence ID" value="KXS97317.1"/>
    <property type="molecule type" value="Genomic_DNA"/>
</dbReference>
<dbReference type="PANTHER" id="PTHR46310">
    <property type="entry name" value="AMIDASE 1"/>
    <property type="match status" value="1"/>
</dbReference>
<evidence type="ECO:0000256" key="1">
    <source>
        <dbReference type="SAM" id="SignalP"/>
    </source>
</evidence>
<dbReference type="Pfam" id="PF26053">
    <property type="entry name" value="DUF8016"/>
    <property type="match status" value="1"/>
</dbReference>
<dbReference type="InterPro" id="IPR058329">
    <property type="entry name" value="Arp1_N"/>
</dbReference>
<reference evidence="4 5" key="1">
    <citation type="submission" date="2015-07" db="EMBL/GenBank/DDBJ databases">
        <title>Comparative genomics of the Sigatoka disease complex on banana suggests a link between parallel evolutionary changes in Pseudocercospora fijiensis and Pseudocercospora eumusae and increased virulence on the banana host.</title>
        <authorList>
            <person name="Chang T.-C."/>
            <person name="Salvucci A."/>
            <person name="Crous P.W."/>
            <person name="Stergiopoulos I."/>
        </authorList>
    </citation>
    <scope>NUCLEOTIDE SEQUENCE [LARGE SCALE GENOMIC DNA]</scope>
    <source>
        <strain evidence="4 5">CBS 114824</strain>
    </source>
</reference>
<gene>
    <name evidence="4" type="ORF">AC578_10748</name>
</gene>
<sequence length="641" mass="69158">MRKTTPLAWIAGLVLRSHAFAFSPTGQTVRLDGIDYYLPADPATTLQALGPLHIQASKSGGLTPLTVITSNGSAYNFQNFASTVASFKANDDVFSEGFLESIYIQYTSARPRGYEKPSFGNATNGTETVFSSYVSQDDTIPAGPYFISAAGVVYKAYRLYPDFAGAFTEAVLESTDSTFSVLPAGVAGQSIAIAVPSRLYYTKSPEKPLAGVRVGIKDIYDVAGLKTSNGNRAWYHLYPPATENATPVQRLIDAGAIIVGKMKTSQFANGEKATADWVDYHSPFNPRGDGYQDPSSSSSGPGAGAGSYAWLDLTLGSDTGGSIRNPSQVQGLFGNRPTHGLVSLENTMPLAPELDTSGFLTTDPATWIDASKVLYGDNITVTKRYPKQIKAYRFPSNISMPGDDLLLNFLGNLSTFIGASVVEYDIDVDWNATKPSNISTTLEDLLNITYPILITQRQTALVRDPFYADYAAVHDGRRPFVDPVPLFRWAWGDSYPNTTLDMAIENKTAFGHWFANQVLVADEETCSDSLLLYIGTQANVNYRNAYKGPPTAPTGFGIHSVSPMWGGPDFVVPIGSAKYFSNITLHEESLPVAVDILAARGCDGMIFGLVQDLVSAGILDASLAGYSRDSGGEVLFKRHPY</sequence>
<dbReference type="AlphaFoldDB" id="A0A139H4C7"/>
<evidence type="ECO:0000313" key="5">
    <source>
        <dbReference type="Proteomes" id="UP000070133"/>
    </source>
</evidence>
<dbReference type="InterPro" id="IPR036928">
    <property type="entry name" value="AS_sf"/>
</dbReference>
<evidence type="ECO:0000259" key="2">
    <source>
        <dbReference type="Pfam" id="PF01425"/>
    </source>
</evidence>
<feature type="domain" description="Scytalone dehydratase-like protein Arp1 N-terminal" evidence="3">
    <location>
        <begin position="55"/>
        <end position="160"/>
    </location>
</feature>
<evidence type="ECO:0000259" key="3">
    <source>
        <dbReference type="Pfam" id="PF26053"/>
    </source>
</evidence>
<feature type="domain" description="Amidase" evidence="2">
    <location>
        <begin position="196"/>
        <end position="379"/>
    </location>
</feature>
<dbReference type="OrthoDB" id="5423360at2759"/>
<dbReference type="STRING" id="321146.A0A139H4C7"/>
<dbReference type="SUPFAM" id="SSF75304">
    <property type="entry name" value="Amidase signature (AS) enzymes"/>
    <property type="match status" value="1"/>
</dbReference>
<protein>
    <submittedName>
        <fullName evidence="4">Uncharacterized protein</fullName>
    </submittedName>
</protein>
<feature type="chain" id="PRO_5007806439" evidence="1">
    <location>
        <begin position="22"/>
        <end position="641"/>
    </location>
</feature>